<dbReference type="InParanoid" id="A0A1X7U773"/>
<sequence>MAKPVHEITIMSQKEATSIVGGMSTGNHKRKRKAIYKFMYEGHKICRVTFLKLQALAKAGLRIS</sequence>
<dbReference type="AlphaFoldDB" id="A0A1X7U773"/>
<dbReference type="EnsemblMetazoa" id="Aqu2.1.23605_001">
    <property type="protein sequence ID" value="Aqu2.1.23605_001"/>
    <property type="gene ID" value="Aqu2.1.23605"/>
</dbReference>
<accession>A0A1X7U773</accession>
<evidence type="ECO:0000313" key="1">
    <source>
        <dbReference type="EnsemblMetazoa" id="Aqu2.1.23605_001"/>
    </source>
</evidence>
<proteinExistence type="predicted"/>
<protein>
    <submittedName>
        <fullName evidence="1">Uncharacterized protein</fullName>
    </submittedName>
</protein>
<name>A0A1X7U773_AMPQE</name>
<organism evidence="1">
    <name type="scientific">Amphimedon queenslandica</name>
    <name type="common">Sponge</name>
    <dbReference type="NCBI Taxonomy" id="400682"/>
    <lineage>
        <taxon>Eukaryota</taxon>
        <taxon>Metazoa</taxon>
        <taxon>Porifera</taxon>
        <taxon>Demospongiae</taxon>
        <taxon>Heteroscleromorpha</taxon>
        <taxon>Haplosclerida</taxon>
        <taxon>Niphatidae</taxon>
        <taxon>Amphimedon</taxon>
    </lineage>
</organism>
<reference evidence="1" key="1">
    <citation type="submission" date="2017-05" db="UniProtKB">
        <authorList>
            <consortium name="EnsemblMetazoa"/>
        </authorList>
    </citation>
    <scope>IDENTIFICATION</scope>
</reference>